<dbReference type="InterPro" id="IPR002934">
    <property type="entry name" value="Polymerase_NTP_transf_dom"/>
</dbReference>
<dbReference type="Proteomes" id="UP000010483">
    <property type="component" value="Chromosome"/>
</dbReference>
<dbReference type="HOGENOM" id="CLU_130257_3_0_3"/>
<reference evidence="3" key="1">
    <citation type="journal article" date="2013" name="Proc. Natl. Acad. Sci. U.S.A.">
        <title>Improving the coverage of the cyanobacterial phylum using diversity-driven genome sequencing.</title>
        <authorList>
            <person name="Shih P.M."/>
            <person name="Wu D."/>
            <person name="Latifi A."/>
            <person name="Axen S.D."/>
            <person name="Fewer D.P."/>
            <person name="Talla E."/>
            <person name="Calteau A."/>
            <person name="Cai F."/>
            <person name="Tandeau de Marsac N."/>
            <person name="Rippka R."/>
            <person name="Herdman M."/>
            <person name="Sivonen K."/>
            <person name="Coursin T."/>
            <person name="Laurent T."/>
            <person name="Goodwin L."/>
            <person name="Nolan M."/>
            <person name="Davenport K.W."/>
            <person name="Han C.S."/>
            <person name="Rubin E.M."/>
            <person name="Eisen J.A."/>
            <person name="Woyke T."/>
            <person name="Gugger M."/>
            <person name="Kerfeld C.A."/>
        </authorList>
    </citation>
    <scope>NUCLEOTIDE SEQUENCE [LARGE SCALE GENOMIC DNA]</scope>
    <source>
        <strain evidence="3">ATCC 29140 / PCC 7202</strain>
    </source>
</reference>
<evidence type="ECO:0000313" key="2">
    <source>
        <dbReference type="EMBL" id="AFZ47510.1"/>
    </source>
</evidence>
<proteinExistence type="predicted"/>
<dbReference type="EMBL" id="CP003940">
    <property type="protein sequence ID" value="AFZ47510.1"/>
    <property type="molecule type" value="Genomic_DNA"/>
</dbReference>
<dbReference type="eggNOG" id="COG1708">
    <property type="taxonomic scope" value="Bacteria"/>
</dbReference>
<dbReference type="InterPro" id="IPR043519">
    <property type="entry name" value="NT_sf"/>
</dbReference>
<dbReference type="AlphaFoldDB" id="K9YM77"/>
<organism evidence="2 3">
    <name type="scientific">Cyanobacterium stanieri (strain ATCC 29140 / PCC 7202)</name>
    <dbReference type="NCBI Taxonomy" id="292563"/>
    <lineage>
        <taxon>Bacteria</taxon>
        <taxon>Bacillati</taxon>
        <taxon>Cyanobacteriota</taxon>
        <taxon>Cyanophyceae</taxon>
        <taxon>Oscillatoriophycideae</taxon>
        <taxon>Chroococcales</taxon>
        <taxon>Geminocystaceae</taxon>
        <taxon>Cyanobacterium</taxon>
    </lineage>
</organism>
<dbReference type="PANTHER" id="PTHR33933">
    <property type="entry name" value="NUCLEOTIDYLTRANSFERASE"/>
    <property type="match status" value="1"/>
</dbReference>
<dbReference type="GO" id="GO:0016779">
    <property type="term" value="F:nucleotidyltransferase activity"/>
    <property type="evidence" value="ECO:0007669"/>
    <property type="project" value="InterPro"/>
</dbReference>
<name>K9YM77_CYASC</name>
<accession>K9YM77</accession>
<dbReference type="KEGG" id="csn:Cyast_1549"/>
<dbReference type="BioCyc" id="CSTA292563:G1353-1559-MONOMER"/>
<dbReference type="Gene3D" id="3.30.460.10">
    <property type="entry name" value="Beta Polymerase, domain 2"/>
    <property type="match status" value="1"/>
</dbReference>
<evidence type="ECO:0000259" key="1">
    <source>
        <dbReference type="Pfam" id="PF01909"/>
    </source>
</evidence>
<protein>
    <submittedName>
        <fullName evidence="2">DNA polymerase beta domain protein region</fullName>
    </submittedName>
</protein>
<sequence length="112" mass="13098">MNMLVENNENIQLFTEYFKKQIQEIYKDRLSQLILFGSQARGDARPDSDIDILVVLKGEVNPVKEINRNSYLISNLCLEFDVLINCFYISEIQFNEENKPLIKNIKKEGIIL</sequence>
<dbReference type="PANTHER" id="PTHR33933:SF1">
    <property type="entry name" value="PROTEIN ADENYLYLTRANSFERASE MNTA-RELATED"/>
    <property type="match status" value="1"/>
</dbReference>
<keyword evidence="3" id="KW-1185">Reference proteome</keyword>
<gene>
    <name evidence="2" type="ordered locus">Cyast_1549</name>
</gene>
<dbReference type="STRING" id="292563.Cyast_1549"/>
<dbReference type="SUPFAM" id="SSF81301">
    <property type="entry name" value="Nucleotidyltransferase"/>
    <property type="match status" value="1"/>
</dbReference>
<dbReference type="Pfam" id="PF01909">
    <property type="entry name" value="NTP_transf_2"/>
    <property type="match status" value="1"/>
</dbReference>
<evidence type="ECO:0000313" key="3">
    <source>
        <dbReference type="Proteomes" id="UP000010483"/>
    </source>
</evidence>
<dbReference type="CDD" id="cd05403">
    <property type="entry name" value="NT_KNTase_like"/>
    <property type="match status" value="1"/>
</dbReference>
<dbReference type="InterPro" id="IPR052548">
    <property type="entry name" value="Type_VII_TA_antitoxin"/>
</dbReference>
<feature type="domain" description="Polymerase nucleotidyl transferase" evidence="1">
    <location>
        <begin position="18"/>
        <end position="111"/>
    </location>
</feature>